<evidence type="ECO:0000256" key="13">
    <source>
        <dbReference type="SAM" id="MobiDB-lite"/>
    </source>
</evidence>
<comment type="function">
    <text evidence="12">Essential component of the TIM23 complex, a complex that mediates the translocation of transit peptide-containing proteins across the mitochondrial inner membrane.</text>
</comment>
<evidence type="ECO:0000256" key="9">
    <source>
        <dbReference type="ARBA" id="ARBA00023010"/>
    </source>
</evidence>
<keyword evidence="8 12" id="KW-1133">Transmembrane helix</keyword>
<feature type="region of interest" description="Disordered" evidence="13">
    <location>
        <begin position="119"/>
        <end position="140"/>
    </location>
</feature>
<name>A0A2I0MX73_COLLI</name>
<keyword evidence="7" id="KW-0809">Transit peptide</keyword>
<dbReference type="FunFam" id="3.10.450.320:FF:000001">
    <property type="entry name" value="Mitochondrial import inner membrane translocase subunit Tim21"/>
    <property type="match status" value="1"/>
</dbReference>
<keyword evidence="11 12" id="KW-0472">Membrane</keyword>
<dbReference type="InterPro" id="IPR013261">
    <property type="entry name" value="Tim21"/>
</dbReference>
<keyword evidence="5 12" id="KW-0812">Transmembrane</keyword>
<evidence type="ECO:0000256" key="1">
    <source>
        <dbReference type="ARBA" id="ARBA00004304"/>
    </source>
</evidence>
<dbReference type="GO" id="GO:0030150">
    <property type="term" value="P:protein import into mitochondrial matrix"/>
    <property type="evidence" value="ECO:0007669"/>
    <property type="project" value="UniProtKB-UniRule"/>
</dbReference>
<evidence type="ECO:0000256" key="10">
    <source>
        <dbReference type="ARBA" id="ARBA00023128"/>
    </source>
</evidence>
<comment type="similarity">
    <text evidence="2 12">Belongs to the TIM21 family.</text>
</comment>
<evidence type="ECO:0000256" key="11">
    <source>
        <dbReference type="ARBA" id="ARBA00023136"/>
    </source>
</evidence>
<dbReference type="Proteomes" id="UP000053872">
    <property type="component" value="Unassembled WGS sequence"/>
</dbReference>
<dbReference type="EMBL" id="AKCR02000001">
    <property type="protein sequence ID" value="PKK34278.1"/>
    <property type="molecule type" value="Genomic_DNA"/>
</dbReference>
<keyword evidence="10 12" id="KW-0496">Mitochondrion</keyword>
<reference evidence="14 15" key="1">
    <citation type="journal article" date="2013" name="Science">
        <title>Genomic diversity and evolution of the head crest in the rock pigeon.</title>
        <authorList>
            <person name="Shapiro M.D."/>
            <person name="Kronenberg Z."/>
            <person name="Li C."/>
            <person name="Domyan E.T."/>
            <person name="Pan H."/>
            <person name="Campbell M."/>
            <person name="Tan H."/>
            <person name="Huff C.D."/>
            <person name="Hu H."/>
            <person name="Vickrey A.I."/>
            <person name="Nielsen S.C."/>
            <person name="Stringham S.A."/>
            <person name="Hu H."/>
            <person name="Willerslev E."/>
            <person name="Gilbert M.T."/>
            <person name="Yandell M."/>
            <person name="Zhang G."/>
            <person name="Wang J."/>
        </authorList>
    </citation>
    <scope>NUCLEOTIDE SEQUENCE [LARGE SCALE GENOMIC DNA]</scope>
    <source>
        <tissue evidence="14">Blood</tissue>
    </source>
</reference>
<evidence type="ECO:0000256" key="4">
    <source>
        <dbReference type="ARBA" id="ARBA00022448"/>
    </source>
</evidence>
<dbReference type="InParanoid" id="A0A2I0MX73"/>
<protein>
    <recommendedName>
        <fullName evidence="3 12">Mitochondrial import inner membrane translocase subunit Tim21</fullName>
    </recommendedName>
</protein>
<keyword evidence="15" id="KW-1185">Reference proteome</keyword>
<evidence type="ECO:0000256" key="2">
    <source>
        <dbReference type="ARBA" id="ARBA00010867"/>
    </source>
</evidence>
<comment type="caution">
    <text evidence="14">The sequence shown here is derived from an EMBL/GenBank/DDBJ whole genome shotgun (WGS) entry which is preliminary data.</text>
</comment>
<sequence>MPGFTMTRCITSTKTLASIEPEGREHHAHESAGLSCGKTRAGNQSPLGVGHHKTNRASLQLSRASAVRCSGRRTHQRGGPGAGRLWDRSGRPGGWRHQPLCREPPPLLWAARRRFGTRAGGLRAEKPGDNSKQVSVQRDRKEETVLSAAQKVKQAGRDFTYFIVVLVGIGVTGGLLYVIFKELFSSSSPSKIYGDALEKCRSHPEVIGVFGESIKGYGEATRRGRRQFVSHIEYIKDGLKYMRLKFYIEGTESGKRGTVHMEVKENPERGRFEVRYIFVDVDTYPRRTIVVEDNR</sequence>
<evidence type="ECO:0000256" key="3">
    <source>
        <dbReference type="ARBA" id="ARBA00020726"/>
    </source>
</evidence>
<evidence type="ECO:0000256" key="5">
    <source>
        <dbReference type="ARBA" id="ARBA00022692"/>
    </source>
</evidence>
<comment type="subunit">
    <text evidence="12">Component of the TIM23 complex.</text>
</comment>
<keyword evidence="9 12" id="KW-0811">Translocation</keyword>
<evidence type="ECO:0000256" key="8">
    <source>
        <dbReference type="ARBA" id="ARBA00022989"/>
    </source>
</evidence>
<evidence type="ECO:0000256" key="6">
    <source>
        <dbReference type="ARBA" id="ARBA00022927"/>
    </source>
</evidence>
<keyword evidence="6 12" id="KW-0653">Protein transport</keyword>
<proteinExistence type="inferred from homology"/>
<evidence type="ECO:0000313" key="15">
    <source>
        <dbReference type="Proteomes" id="UP000053872"/>
    </source>
</evidence>
<evidence type="ECO:0000313" key="14">
    <source>
        <dbReference type="EMBL" id="PKK34278.1"/>
    </source>
</evidence>
<feature type="region of interest" description="Disordered" evidence="13">
    <location>
        <begin position="21"/>
        <end position="99"/>
    </location>
</feature>
<keyword evidence="12" id="KW-0999">Mitochondrion inner membrane</keyword>
<dbReference type="PANTHER" id="PTHR13032">
    <property type="entry name" value="MITOCHONDRIAL IMPORT INNER MEMBRANE TRANSLOCASE SUBUNIT TIM21"/>
    <property type="match status" value="1"/>
</dbReference>
<dbReference type="GO" id="GO:0005744">
    <property type="term" value="C:TIM23 mitochondrial import inner membrane translocase complex"/>
    <property type="evidence" value="ECO:0007669"/>
    <property type="project" value="UniProtKB-UniRule"/>
</dbReference>
<dbReference type="AlphaFoldDB" id="A0A2I0MX73"/>
<comment type="subcellular location">
    <subcellularLocation>
        <location evidence="12">Mitochondrion inner membrane</location>
        <topology evidence="12">Single-pass membrane protein</topology>
    </subcellularLocation>
    <subcellularLocation>
        <location evidence="1">Mitochondrion membrane</location>
        <topology evidence="1">Single-pass membrane protein</topology>
    </subcellularLocation>
</comment>
<dbReference type="Gene3D" id="3.10.450.320">
    <property type="entry name" value="Mitochondrial import inner membrane translocase subunit Tim21"/>
    <property type="match status" value="1"/>
</dbReference>
<dbReference type="KEGG" id="clv:102096134"/>
<accession>A0A2I0MX73</accession>
<evidence type="ECO:0000256" key="12">
    <source>
        <dbReference type="RuleBase" id="RU367142"/>
    </source>
</evidence>
<dbReference type="Pfam" id="PF08294">
    <property type="entry name" value="TIM21"/>
    <property type="match status" value="1"/>
</dbReference>
<gene>
    <name evidence="14" type="ORF">A306_00001639</name>
</gene>
<dbReference type="STRING" id="8932.A0A2I0MX73"/>
<evidence type="ECO:0000256" key="7">
    <source>
        <dbReference type="ARBA" id="ARBA00022946"/>
    </source>
</evidence>
<dbReference type="PANTHER" id="PTHR13032:SF6">
    <property type="entry name" value="MITOCHONDRIAL IMPORT INNER MEMBRANE TRANSLOCASE SUBUNIT TIM21"/>
    <property type="match status" value="1"/>
</dbReference>
<feature type="compositionally biased region" description="Basic and acidic residues" evidence="13">
    <location>
        <begin position="21"/>
        <end position="30"/>
    </location>
</feature>
<dbReference type="InterPro" id="IPR038552">
    <property type="entry name" value="Tim21_IMS_sf"/>
</dbReference>
<organism evidence="14 15">
    <name type="scientific">Columba livia</name>
    <name type="common">Rock dove</name>
    <dbReference type="NCBI Taxonomy" id="8932"/>
    <lineage>
        <taxon>Eukaryota</taxon>
        <taxon>Metazoa</taxon>
        <taxon>Chordata</taxon>
        <taxon>Craniata</taxon>
        <taxon>Vertebrata</taxon>
        <taxon>Euteleostomi</taxon>
        <taxon>Archelosauria</taxon>
        <taxon>Archosauria</taxon>
        <taxon>Dinosauria</taxon>
        <taxon>Saurischia</taxon>
        <taxon>Theropoda</taxon>
        <taxon>Coelurosauria</taxon>
        <taxon>Aves</taxon>
        <taxon>Neognathae</taxon>
        <taxon>Neoaves</taxon>
        <taxon>Columbimorphae</taxon>
        <taxon>Columbiformes</taxon>
        <taxon>Columbidae</taxon>
        <taxon>Columba</taxon>
    </lineage>
</organism>
<feature type="transmembrane region" description="Helical" evidence="12">
    <location>
        <begin position="159"/>
        <end position="180"/>
    </location>
</feature>
<keyword evidence="4 12" id="KW-0813">Transport</keyword>